<evidence type="ECO:0000256" key="4">
    <source>
        <dbReference type="ARBA" id="ARBA00022840"/>
    </source>
</evidence>
<dbReference type="Proteomes" id="UP000526307">
    <property type="component" value="Unassembled WGS sequence"/>
</dbReference>
<comment type="similarity">
    <text evidence="1">Belongs to the ABC transporter superfamily.</text>
</comment>
<dbReference type="PANTHER" id="PTHR42711">
    <property type="entry name" value="ABC TRANSPORTER ATP-BINDING PROTEIN"/>
    <property type="match status" value="1"/>
</dbReference>
<reference evidence="6 7" key="1">
    <citation type="submission" date="2020-06" db="EMBL/GenBank/DDBJ databases">
        <title>Mogibacterium timidum strain W9173 genomic sequence.</title>
        <authorList>
            <person name="Wade W.G."/>
            <person name="Johnston C.D."/>
            <person name="Chen T."/>
            <person name="Dewhirst F.E."/>
        </authorList>
    </citation>
    <scope>NUCLEOTIDE SEQUENCE [LARGE SCALE GENOMIC DNA]</scope>
    <source>
        <strain evidence="6 7">W9173</strain>
    </source>
</reference>
<evidence type="ECO:0000256" key="1">
    <source>
        <dbReference type="ARBA" id="ARBA00005417"/>
    </source>
</evidence>
<dbReference type="GO" id="GO:0016887">
    <property type="term" value="F:ATP hydrolysis activity"/>
    <property type="evidence" value="ECO:0007669"/>
    <property type="project" value="InterPro"/>
</dbReference>
<evidence type="ECO:0000256" key="3">
    <source>
        <dbReference type="ARBA" id="ARBA00022741"/>
    </source>
</evidence>
<dbReference type="PROSITE" id="PS50893">
    <property type="entry name" value="ABC_TRANSPORTER_2"/>
    <property type="match status" value="1"/>
</dbReference>
<gene>
    <name evidence="6" type="ORF">HW270_02625</name>
</gene>
<dbReference type="GO" id="GO:0005524">
    <property type="term" value="F:ATP binding"/>
    <property type="evidence" value="ECO:0007669"/>
    <property type="project" value="UniProtKB-KW"/>
</dbReference>
<dbReference type="EMBL" id="JABXYR010000001">
    <property type="protein sequence ID" value="NWO22975.1"/>
    <property type="molecule type" value="Genomic_DNA"/>
</dbReference>
<keyword evidence="3" id="KW-0547">Nucleotide-binding</keyword>
<evidence type="ECO:0000313" key="6">
    <source>
        <dbReference type="EMBL" id="NWO22975.1"/>
    </source>
</evidence>
<keyword evidence="4 6" id="KW-0067">ATP-binding</keyword>
<comment type="caution">
    <text evidence="6">The sequence shown here is derived from an EMBL/GenBank/DDBJ whole genome shotgun (WGS) entry which is preliminary data.</text>
</comment>
<proteinExistence type="inferred from homology"/>
<feature type="domain" description="ABC transporter" evidence="5">
    <location>
        <begin position="2"/>
        <end position="220"/>
    </location>
</feature>
<dbReference type="RefSeq" id="WP_009644556.1">
    <property type="nucleotide sequence ID" value="NZ_CAJPUB010000010.1"/>
</dbReference>
<name>A0A7Y8VRF1_9FIRM</name>
<dbReference type="PROSITE" id="PS00211">
    <property type="entry name" value="ABC_TRANSPORTER_1"/>
    <property type="match status" value="1"/>
</dbReference>
<evidence type="ECO:0000313" key="7">
    <source>
        <dbReference type="Proteomes" id="UP000526307"/>
    </source>
</evidence>
<dbReference type="InterPro" id="IPR050763">
    <property type="entry name" value="ABC_transporter_ATP-binding"/>
</dbReference>
<keyword evidence="7" id="KW-1185">Reference proteome</keyword>
<dbReference type="SMART" id="SM00382">
    <property type="entry name" value="AAA"/>
    <property type="match status" value="1"/>
</dbReference>
<dbReference type="SUPFAM" id="SSF52540">
    <property type="entry name" value="P-loop containing nucleoside triphosphate hydrolases"/>
    <property type="match status" value="1"/>
</dbReference>
<dbReference type="Gene3D" id="3.40.50.300">
    <property type="entry name" value="P-loop containing nucleotide triphosphate hydrolases"/>
    <property type="match status" value="1"/>
</dbReference>
<protein>
    <submittedName>
        <fullName evidence="6">ABC transporter ATP-binding protein</fullName>
    </submittedName>
</protein>
<dbReference type="InterPro" id="IPR003593">
    <property type="entry name" value="AAA+_ATPase"/>
</dbReference>
<dbReference type="InterPro" id="IPR027417">
    <property type="entry name" value="P-loop_NTPase"/>
</dbReference>
<dbReference type="InterPro" id="IPR017871">
    <property type="entry name" value="ABC_transporter-like_CS"/>
</dbReference>
<evidence type="ECO:0000259" key="5">
    <source>
        <dbReference type="PROSITE" id="PS50893"/>
    </source>
</evidence>
<dbReference type="Pfam" id="PF00005">
    <property type="entry name" value="ABC_tran"/>
    <property type="match status" value="1"/>
</dbReference>
<evidence type="ECO:0000256" key="2">
    <source>
        <dbReference type="ARBA" id="ARBA00022448"/>
    </source>
</evidence>
<sequence length="285" mass="32786">MIRLDNVKVSFKDKVAVDLGRVVEIKDGERVGIIGSNGAGKTTLLRSILGLVPHKGNITLSIPSNEIAVHMQQNSYIETVPIRVIIEMIMGCRINENPKLVEMIKFFEFEECLKKRWKHLSGGQKQRLTLILVMCKDSEIAMFDEVTSGLDFETRQRLVEKLVEWYRDRKTTLLITSHYYTELDNLATKILYLKDGRVVDYGSKEELFRKYCGNAVLIFEDTERASAIAKDHKRIFSSDEDIALSCSSMEEELEITEKLIKNHINYRRSDNDIEMMTINAGRNDE</sequence>
<organism evidence="6 7">
    <name type="scientific">Mogibacterium timidum</name>
    <dbReference type="NCBI Taxonomy" id="35519"/>
    <lineage>
        <taxon>Bacteria</taxon>
        <taxon>Bacillati</taxon>
        <taxon>Bacillota</taxon>
        <taxon>Clostridia</taxon>
        <taxon>Peptostreptococcales</taxon>
        <taxon>Anaerovoracaceae</taxon>
        <taxon>Mogibacterium</taxon>
    </lineage>
</organism>
<accession>A0A7Y8VRF1</accession>
<keyword evidence="2" id="KW-0813">Transport</keyword>
<dbReference type="PANTHER" id="PTHR42711:SF5">
    <property type="entry name" value="ABC TRANSPORTER ATP-BINDING PROTEIN NATA"/>
    <property type="match status" value="1"/>
</dbReference>
<dbReference type="InterPro" id="IPR003439">
    <property type="entry name" value="ABC_transporter-like_ATP-bd"/>
</dbReference>
<dbReference type="AlphaFoldDB" id="A0A7Y8VRF1"/>